<dbReference type="HOGENOM" id="CLU_2723607_0_0_1"/>
<proteinExistence type="predicted"/>
<sequence>MVLLINLGGGITNFDISENLSATVAIEFSHFTTNKPTREVYVKEIESNRNVYSFHDGLSGVLAGNFRTTLAL</sequence>
<dbReference type="EMBL" id="KE561054">
    <property type="protein sequence ID" value="EPZ33467.1"/>
    <property type="molecule type" value="Genomic_DNA"/>
</dbReference>
<dbReference type="AlphaFoldDB" id="A0A075AXM2"/>
<protein>
    <submittedName>
        <fullName evidence="1">Uncharacterized protein</fullName>
    </submittedName>
</protein>
<evidence type="ECO:0000313" key="1">
    <source>
        <dbReference type="EMBL" id="EPZ33467.1"/>
    </source>
</evidence>
<accession>A0A075AXM2</accession>
<reference evidence="1 2" key="1">
    <citation type="journal article" date="2013" name="Curr. Biol.">
        <title>Shared signatures of parasitism and phylogenomics unite Cryptomycota and microsporidia.</title>
        <authorList>
            <person name="James T.Y."/>
            <person name="Pelin A."/>
            <person name="Bonen L."/>
            <person name="Ahrendt S."/>
            <person name="Sain D."/>
            <person name="Corradi N."/>
            <person name="Stajich J.E."/>
        </authorList>
    </citation>
    <scope>NUCLEOTIDE SEQUENCE [LARGE SCALE GENOMIC DNA]</scope>
    <source>
        <strain evidence="1 2">CSF55</strain>
    </source>
</reference>
<organism evidence="1 2">
    <name type="scientific">Rozella allomycis (strain CSF55)</name>
    <dbReference type="NCBI Taxonomy" id="988480"/>
    <lineage>
        <taxon>Eukaryota</taxon>
        <taxon>Fungi</taxon>
        <taxon>Fungi incertae sedis</taxon>
        <taxon>Cryptomycota</taxon>
        <taxon>Cryptomycota incertae sedis</taxon>
        <taxon>Rozella</taxon>
    </lineage>
</organism>
<gene>
    <name evidence="1" type="ORF">O9G_001218</name>
</gene>
<name>A0A075AXM2_ROZAC</name>
<keyword evidence="2" id="KW-1185">Reference proteome</keyword>
<dbReference type="Proteomes" id="UP000030755">
    <property type="component" value="Unassembled WGS sequence"/>
</dbReference>
<evidence type="ECO:0000313" key="2">
    <source>
        <dbReference type="Proteomes" id="UP000030755"/>
    </source>
</evidence>